<accession>A0ABN9QDR2</accession>
<gene>
    <name evidence="2" type="ORF">PCOR1329_LOCUS9462</name>
</gene>
<name>A0ABN9QDR2_9DINO</name>
<feature type="compositionally biased region" description="Low complexity" evidence="1">
    <location>
        <begin position="535"/>
        <end position="552"/>
    </location>
</feature>
<comment type="caution">
    <text evidence="2">The sequence shown here is derived from an EMBL/GenBank/DDBJ whole genome shotgun (WGS) entry which is preliminary data.</text>
</comment>
<protein>
    <submittedName>
        <fullName evidence="2">Uncharacterized protein</fullName>
    </submittedName>
</protein>
<evidence type="ECO:0000313" key="3">
    <source>
        <dbReference type="Proteomes" id="UP001189429"/>
    </source>
</evidence>
<evidence type="ECO:0000256" key="1">
    <source>
        <dbReference type="SAM" id="MobiDB-lite"/>
    </source>
</evidence>
<organism evidence="2 3">
    <name type="scientific">Prorocentrum cordatum</name>
    <dbReference type="NCBI Taxonomy" id="2364126"/>
    <lineage>
        <taxon>Eukaryota</taxon>
        <taxon>Sar</taxon>
        <taxon>Alveolata</taxon>
        <taxon>Dinophyceae</taxon>
        <taxon>Prorocentrales</taxon>
        <taxon>Prorocentraceae</taxon>
        <taxon>Prorocentrum</taxon>
    </lineage>
</organism>
<proteinExistence type="predicted"/>
<keyword evidence="3" id="KW-1185">Reference proteome</keyword>
<dbReference type="EMBL" id="CAUYUJ010002636">
    <property type="protein sequence ID" value="CAK0801680.1"/>
    <property type="molecule type" value="Genomic_DNA"/>
</dbReference>
<feature type="region of interest" description="Disordered" evidence="1">
    <location>
        <begin position="679"/>
        <end position="717"/>
    </location>
</feature>
<dbReference type="Proteomes" id="UP001189429">
    <property type="component" value="Unassembled WGS sequence"/>
</dbReference>
<sequence length="807" mass="87276">MMGIPIQSAAVMRFARNQTLRLAGVVFRRYETKYSSKPYDMHVLSLSTTTAEQKAPCIEHLLAADDDELDLYSRGIRKLFTKEELGSKECESLLRSDFMTHAFSTDVIERLNSEITHGVPKRAPATNFTQAARRNLLNQAAAIHVSNGGKHPTRPINKPLTSSMEEIERPLLLCDPSDAVECAMAQAATDSALVHPELAGSSAAAALPAGPGDAAQVSEDGVAVVPVGDQGGPIFPPCRTVSECIDILPHENPSTNSTGRFAPGLNPYLLEKNQWLRAARALRDSPMTDEEVKQVTEEFHVFWENVADKDCHNEAYDEWVREKQQHHERERPYKYVQQWGGGSFVSPISSDEFCKHIKGSKGWPSDADVTGANHEEGLAKANYFVDFGPSKSTNLWSLGARPHNVNPMKVAGGRLKFKLVEKGISNVIARLNRTKVESGDVMISDKFKVVNAQASDEFVRECCELFSAMELCEVEWDPVDVDGTLLWVEVKSATALGTLWKEGLRVPLGSAAAKRKDTSASTFKKMKTDDPLNPSSDTAKTSSSCAASTKAANGKVDPTSACGPIAAAVTRGPKGALGSDAAVAASLGAAGAADAGADEGFQLGALDGEFAVALDEMDVADQEDAEIHGGDDDMTELLDTWGGSQEDHHDERPDDGEIDLDDPHPAHVGALAKMYEDAAGGADVPSGGADAGVEDGPLAEDVAEPPQPWEQLGEPSASGFVAYKNRTIMRIQRGRPAKSVTVTCYRHTGYSLCITETRCPADQELFKWLFEGDPNNDGDSKGQRREKARIHMDSAKSRWYAKKPAAK</sequence>
<reference evidence="2" key="1">
    <citation type="submission" date="2023-10" db="EMBL/GenBank/DDBJ databases">
        <authorList>
            <person name="Chen Y."/>
            <person name="Shah S."/>
            <person name="Dougan E. K."/>
            <person name="Thang M."/>
            <person name="Chan C."/>
        </authorList>
    </citation>
    <scope>NUCLEOTIDE SEQUENCE [LARGE SCALE GENOMIC DNA]</scope>
</reference>
<feature type="region of interest" description="Disordered" evidence="1">
    <location>
        <begin position="519"/>
        <end position="557"/>
    </location>
</feature>
<feature type="compositionally biased region" description="Basic and acidic residues" evidence="1">
    <location>
        <begin position="778"/>
        <end position="796"/>
    </location>
</feature>
<feature type="region of interest" description="Disordered" evidence="1">
    <location>
        <begin position="771"/>
        <end position="807"/>
    </location>
</feature>
<evidence type="ECO:0000313" key="2">
    <source>
        <dbReference type="EMBL" id="CAK0801680.1"/>
    </source>
</evidence>